<evidence type="ECO:0000259" key="4">
    <source>
        <dbReference type="Pfam" id="PF04500"/>
    </source>
</evidence>
<gene>
    <name evidence="5" type="ORF">RR46_03792</name>
</gene>
<evidence type="ECO:0000256" key="1">
    <source>
        <dbReference type="ARBA" id="ARBA00022723"/>
    </source>
</evidence>
<dbReference type="AlphaFoldDB" id="A0A194Q1H0"/>
<evidence type="ECO:0000313" key="5">
    <source>
        <dbReference type="EMBL" id="KPI99427.1"/>
    </source>
</evidence>
<keyword evidence="1" id="KW-0479">Metal-binding</keyword>
<dbReference type="GO" id="GO:0008270">
    <property type="term" value="F:zinc ion binding"/>
    <property type="evidence" value="ECO:0007669"/>
    <property type="project" value="UniProtKB-KW"/>
</dbReference>
<name>A0A194Q1H0_PAPXU</name>
<reference evidence="5 6" key="1">
    <citation type="journal article" date="2015" name="Nat. Commun.">
        <title>Outbred genome sequencing and CRISPR/Cas9 gene editing in butterflies.</title>
        <authorList>
            <person name="Li X."/>
            <person name="Fan D."/>
            <person name="Zhang W."/>
            <person name="Liu G."/>
            <person name="Zhang L."/>
            <person name="Zhao L."/>
            <person name="Fang X."/>
            <person name="Chen L."/>
            <person name="Dong Y."/>
            <person name="Chen Y."/>
            <person name="Ding Y."/>
            <person name="Zhao R."/>
            <person name="Feng M."/>
            <person name="Zhu Y."/>
            <person name="Feng Y."/>
            <person name="Jiang X."/>
            <person name="Zhu D."/>
            <person name="Xiang H."/>
            <person name="Feng X."/>
            <person name="Li S."/>
            <person name="Wang J."/>
            <person name="Zhang G."/>
            <person name="Kronforst M.R."/>
            <person name="Wang W."/>
        </authorList>
    </citation>
    <scope>NUCLEOTIDE SEQUENCE [LARGE SCALE GENOMIC DNA]</scope>
    <source>
        <strain evidence="5">Ya'a_city_454_Px</strain>
        <tissue evidence="5">Whole body</tissue>
    </source>
</reference>
<sequence length="77" mass="8822">MCEVNQPALDMCPVIYTTSKAAKVLFLGGYKYRSNGSRGAKIRWRCASHERFHCRAVVHTVYDEVVYIKEEHTTGKN</sequence>
<evidence type="ECO:0000256" key="2">
    <source>
        <dbReference type="ARBA" id="ARBA00022771"/>
    </source>
</evidence>
<evidence type="ECO:0000313" key="6">
    <source>
        <dbReference type="Proteomes" id="UP000053268"/>
    </source>
</evidence>
<keyword evidence="6" id="KW-1185">Reference proteome</keyword>
<dbReference type="Proteomes" id="UP000053268">
    <property type="component" value="Unassembled WGS sequence"/>
</dbReference>
<dbReference type="Pfam" id="PF04500">
    <property type="entry name" value="FLYWCH"/>
    <property type="match status" value="1"/>
</dbReference>
<dbReference type="InterPro" id="IPR007588">
    <property type="entry name" value="Znf_FLYWCH"/>
</dbReference>
<protein>
    <recommendedName>
        <fullName evidence="4">FLYWCH-type domain-containing protein</fullName>
    </recommendedName>
</protein>
<keyword evidence="3" id="KW-0862">Zinc</keyword>
<accession>A0A194Q1H0</accession>
<evidence type="ECO:0000256" key="3">
    <source>
        <dbReference type="ARBA" id="ARBA00022833"/>
    </source>
</evidence>
<dbReference type="EMBL" id="KQ459579">
    <property type="protein sequence ID" value="KPI99427.1"/>
    <property type="molecule type" value="Genomic_DNA"/>
</dbReference>
<proteinExistence type="predicted"/>
<feature type="domain" description="FLYWCH-type" evidence="4">
    <location>
        <begin position="16"/>
        <end position="73"/>
    </location>
</feature>
<keyword evidence="2" id="KW-0863">Zinc-finger</keyword>
<dbReference type="Gene3D" id="2.20.25.240">
    <property type="match status" value="1"/>
</dbReference>
<organism evidence="5 6">
    <name type="scientific">Papilio xuthus</name>
    <name type="common">Asian swallowtail butterfly</name>
    <dbReference type="NCBI Taxonomy" id="66420"/>
    <lineage>
        <taxon>Eukaryota</taxon>
        <taxon>Metazoa</taxon>
        <taxon>Ecdysozoa</taxon>
        <taxon>Arthropoda</taxon>
        <taxon>Hexapoda</taxon>
        <taxon>Insecta</taxon>
        <taxon>Pterygota</taxon>
        <taxon>Neoptera</taxon>
        <taxon>Endopterygota</taxon>
        <taxon>Lepidoptera</taxon>
        <taxon>Glossata</taxon>
        <taxon>Ditrysia</taxon>
        <taxon>Papilionoidea</taxon>
        <taxon>Papilionidae</taxon>
        <taxon>Papilioninae</taxon>
        <taxon>Papilio</taxon>
    </lineage>
</organism>